<sequence length="135" mass="15255">MTREQQEYFADQFVRKDLRERVLHEMRKKPDRFEWRLCHDVLGMIDEKAIIFGGDKLNEAQVITQLKKYTCAGEGFLVFCAQDGEVVSIEEGVEACFASGGGSAFVMDKVALFKEEYFAGSPDKFIVLASSARKG</sequence>
<reference evidence="1" key="2">
    <citation type="submission" date="2021-04" db="EMBL/GenBank/DDBJ databases">
        <authorList>
            <person name="Gilroy R."/>
        </authorList>
    </citation>
    <scope>NUCLEOTIDE SEQUENCE</scope>
    <source>
        <strain evidence="1">CHK33-5263</strain>
    </source>
</reference>
<gene>
    <name evidence="1" type="ORF">H9812_04450</name>
</gene>
<proteinExistence type="predicted"/>
<name>A0A9D2DXA1_9FIRM</name>
<protein>
    <submittedName>
        <fullName evidence="1">Uncharacterized protein</fullName>
    </submittedName>
</protein>
<accession>A0A9D2DXA1</accession>
<reference evidence="1" key="1">
    <citation type="journal article" date="2021" name="PeerJ">
        <title>Extensive microbial diversity within the chicken gut microbiome revealed by metagenomics and culture.</title>
        <authorList>
            <person name="Gilroy R."/>
            <person name="Ravi A."/>
            <person name="Getino M."/>
            <person name="Pursley I."/>
            <person name="Horton D.L."/>
            <person name="Alikhan N.F."/>
            <person name="Baker D."/>
            <person name="Gharbi K."/>
            <person name="Hall N."/>
            <person name="Watson M."/>
            <person name="Adriaenssens E.M."/>
            <person name="Foster-Nyarko E."/>
            <person name="Jarju S."/>
            <person name="Secka A."/>
            <person name="Antonio M."/>
            <person name="Oren A."/>
            <person name="Chaudhuri R.R."/>
            <person name="La Ragione R."/>
            <person name="Hildebrand F."/>
            <person name="Pallen M.J."/>
        </authorList>
    </citation>
    <scope>NUCLEOTIDE SEQUENCE</scope>
    <source>
        <strain evidence="1">CHK33-5263</strain>
    </source>
</reference>
<dbReference type="EMBL" id="DXBS01000087">
    <property type="protein sequence ID" value="HIZ24708.1"/>
    <property type="molecule type" value="Genomic_DNA"/>
</dbReference>
<dbReference type="Proteomes" id="UP000824044">
    <property type="component" value="Unassembled WGS sequence"/>
</dbReference>
<evidence type="ECO:0000313" key="1">
    <source>
        <dbReference type="EMBL" id="HIZ24708.1"/>
    </source>
</evidence>
<comment type="caution">
    <text evidence="1">The sequence shown here is derived from an EMBL/GenBank/DDBJ whole genome shotgun (WGS) entry which is preliminary data.</text>
</comment>
<dbReference type="AlphaFoldDB" id="A0A9D2DXA1"/>
<evidence type="ECO:0000313" key="2">
    <source>
        <dbReference type="Proteomes" id="UP000824044"/>
    </source>
</evidence>
<organism evidence="1 2">
    <name type="scientific">Candidatus Gallimonas intestinigallinarum</name>
    <dbReference type="NCBI Taxonomy" id="2838604"/>
    <lineage>
        <taxon>Bacteria</taxon>
        <taxon>Bacillati</taxon>
        <taxon>Bacillota</taxon>
        <taxon>Clostridia</taxon>
        <taxon>Candidatus Gallimonas</taxon>
    </lineage>
</organism>